<gene>
    <name evidence="2" type="ORF">H8S40_09500</name>
</gene>
<organism evidence="2 3">
    <name type="scientific">Ruminococcus hominis</name>
    <dbReference type="NCBI Taxonomy" id="2763065"/>
    <lineage>
        <taxon>Bacteria</taxon>
        <taxon>Bacillati</taxon>
        <taxon>Bacillota</taxon>
        <taxon>Clostridia</taxon>
        <taxon>Eubacteriales</taxon>
        <taxon>Oscillospiraceae</taxon>
        <taxon>Ruminococcus</taxon>
    </lineage>
</organism>
<protein>
    <submittedName>
        <fullName evidence="2">Peptidyl-prolyl cis-trans isomerase</fullName>
    </submittedName>
</protein>
<reference evidence="2 3" key="1">
    <citation type="submission" date="2020-08" db="EMBL/GenBank/DDBJ databases">
        <title>Genome public.</title>
        <authorList>
            <person name="Liu C."/>
            <person name="Sun Q."/>
        </authorList>
    </citation>
    <scope>NUCLEOTIDE SEQUENCE [LARGE SCALE GENOMIC DNA]</scope>
    <source>
        <strain evidence="2 3">NSJ-13</strain>
    </source>
</reference>
<dbReference type="Proteomes" id="UP000631576">
    <property type="component" value="Unassembled WGS sequence"/>
</dbReference>
<name>A0ABR7G8M5_9FIRM</name>
<proteinExistence type="predicted"/>
<keyword evidence="3" id="KW-1185">Reference proteome</keyword>
<keyword evidence="1" id="KW-0732">Signal</keyword>
<dbReference type="GO" id="GO:0016853">
    <property type="term" value="F:isomerase activity"/>
    <property type="evidence" value="ECO:0007669"/>
    <property type="project" value="UniProtKB-KW"/>
</dbReference>
<dbReference type="EMBL" id="JACOPE010000001">
    <property type="protein sequence ID" value="MBC5683798.1"/>
    <property type="molecule type" value="Genomic_DNA"/>
</dbReference>
<evidence type="ECO:0000256" key="1">
    <source>
        <dbReference type="SAM" id="SignalP"/>
    </source>
</evidence>
<feature type="chain" id="PRO_5046343960" evidence="1">
    <location>
        <begin position="22"/>
        <end position="350"/>
    </location>
</feature>
<sequence>MNQWKKRVTALGLAGMLAVTGLTGCGSMNNDDVVATVGESEIKLGVANFYARMQQAQYETYYAGMMGTTGEELWAKETDGKTYEQSVKSDMIKSLENIYILEQHASEYEVVLSEDEKKAIDKAAEEFDENNALEDKEAVSGYNKYVKKVLELLTIQSKMEDAMTADVDTEVSDDEAAQKAMKYVFYSYTKDENDSTSTMSETEKTEVKKKATDFAEKLKNSDTKDIDAVANEAGMEVQTATFDSESTSPNADLVKAADALTVEGDVTDAIETDSGIYVAKVTSFLDRTATDAKKQSIVEERKKDQYDDLLKKWRKKTDINLNKRVWKKVDFQKQGVTVKDTSGNTEESAE</sequence>
<evidence type="ECO:0000313" key="3">
    <source>
        <dbReference type="Proteomes" id="UP000631576"/>
    </source>
</evidence>
<comment type="caution">
    <text evidence="2">The sequence shown here is derived from an EMBL/GenBank/DDBJ whole genome shotgun (WGS) entry which is preliminary data.</text>
</comment>
<evidence type="ECO:0000313" key="2">
    <source>
        <dbReference type="EMBL" id="MBC5683798.1"/>
    </source>
</evidence>
<dbReference type="PROSITE" id="PS51257">
    <property type="entry name" value="PROKAR_LIPOPROTEIN"/>
    <property type="match status" value="1"/>
</dbReference>
<feature type="signal peptide" evidence="1">
    <location>
        <begin position="1"/>
        <end position="21"/>
    </location>
</feature>
<keyword evidence="2" id="KW-0413">Isomerase</keyword>
<accession>A0ABR7G8M5</accession>